<proteinExistence type="inferred from homology"/>
<accession>A0A9P9RB87</accession>
<dbReference type="EMBL" id="JAGTJS010000003">
    <property type="protein sequence ID" value="KAH7272617.1"/>
    <property type="molecule type" value="Genomic_DNA"/>
</dbReference>
<feature type="region of interest" description="Disordered" evidence="7">
    <location>
        <begin position="334"/>
        <end position="361"/>
    </location>
</feature>
<feature type="region of interest" description="Disordered" evidence="7">
    <location>
        <begin position="78"/>
        <end position="109"/>
    </location>
</feature>
<dbReference type="GO" id="GO:0000215">
    <property type="term" value="F:tRNA 2'-phosphotransferase activity"/>
    <property type="evidence" value="ECO:0007669"/>
    <property type="project" value="UniProtKB-EC"/>
</dbReference>
<evidence type="ECO:0000256" key="2">
    <source>
        <dbReference type="ARBA" id="ARBA00009836"/>
    </source>
</evidence>
<evidence type="ECO:0000256" key="1">
    <source>
        <dbReference type="ARBA" id="ARBA00003343"/>
    </source>
</evidence>
<comment type="catalytic activity">
    <reaction evidence="6">
        <text>2'-phospho-[ligated tRNA] + NAD(+) = mature tRNA + ADP-alpha-D-ribose 1'',2''-cyclic phosphate + nicotinamide</text>
        <dbReference type="Rhea" id="RHEA:23324"/>
        <dbReference type="Rhea" id="RHEA-COMP:11106"/>
        <dbReference type="Rhea" id="RHEA-COMP:11107"/>
        <dbReference type="ChEBI" id="CHEBI:17154"/>
        <dbReference type="ChEBI" id="CHEBI:57540"/>
        <dbReference type="ChEBI" id="CHEBI:76596"/>
        <dbReference type="ChEBI" id="CHEBI:82883"/>
        <dbReference type="ChEBI" id="CHEBI:85027"/>
        <dbReference type="EC" id="2.7.1.160"/>
    </reaction>
</comment>
<evidence type="ECO:0000256" key="4">
    <source>
        <dbReference type="ARBA" id="ARBA00022679"/>
    </source>
</evidence>
<dbReference type="InterPro" id="IPR042081">
    <property type="entry name" value="RNA_2'-PTrans_C"/>
</dbReference>
<organism evidence="8 9">
    <name type="scientific">Fusarium solani</name>
    <name type="common">Filamentous fungus</name>
    <dbReference type="NCBI Taxonomy" id="169388"/>
    <lineage>
        <taxon>Eukaryota</taxon>
        <taxon>Fungi</taxon>
        <taxon>Dikarya</taxon>
        <taxon>Ascomycota</taxon>
        <taxon>Pezizomycotina</taxon>
        <taxon>Sordariomycetes</taxon>
        <taxon>Hypocreomycetidae</taxon>
        <taxon>Hypocreales</taxon>
        <taxon>Nectriaceae</taxon>
        <taxon>Fusarium</taxon>
        <taxon>Fusarium solani species complex</taxon>
    </lineage>
</organism>
<dbReference type="GO" id="GO:0006388">
    <property type="term" value="P:tRNA splicing, via endonucleolytic cleavage and ligation"/>
    <property type="evidence" value="ECO:0007669"/>
    <property type="project" value="TreeGrafter"/>
</dbReference>
<gene>
    <name evidence="8" type="ORF">B0J15DRAFT_183029</name>
</gene>
<evidence type="ECO:0000256" key="3">
    <source>
        <dbReference type="ARBA" id="ARBA00012007"/>
    </source>
</evidence>
<dbReference type="SUPFAM" id="SSF56399">
    <property type="entry name" value="ADP-ribosylation"/>
    <property type="match status" value="1"/>
</dbReference>
<evidence type="ECO:0000256" key="5">
    <source>
        <dbReference type="ARBA" id="ARBA00023027"/>
    </source>
</evidence>
<dbReference type="Proteomes" id="UP000736672">
    <property type="component" value="Unassembled WGS sequence"/>
</dbReference>
<keyword evidence="9" id="KW-1185">Reference proteome</keyword>
<evidence type="ECO:0000313" key="8">
    <source>
        <dbReference type="EMBL" id="KAH7272617.1"/>
    </source>
</evidence>
<evidence type="ECO:0000256" key="6">
    <source>
        <dbReference type="ARBA" id="ARBA00047949"/>
    </source>
</evidence>
<evidence type="ECO:0000313" key="9">
    <source>
        <dbReference type="Proteomes" id="UP000736672"/>
    </source>
</evidence>
<dbReference type="InterPro" id="IPR002745">
    <property type="entry name" value="Ptrans_KptA/Tpt1"/>
</dbReference>
<dbReference type="Pfam" id="PF01885">
    <property type="entry name" value="PTS_2-RNA"/>
    <property type="match status" value="1"/>
</dbReference>
<reference evidence="8" key="1">
    <citation type="journal article" date="2021" name="Nat. Commun.">
        <title>Genetic determinants of endophytism in the Arabidopsis root mycobiome.</title>
        <authorList>
            <person name="Mesny F."/>
            <person name="Miyauchi S."/>
            <person name="Thiergart T."/>
            <person name="Pickel B."/>
            <person name="Atanasova L."/>
            <person name="Karlsson M."/>
            <person name="Huettel B."/>
            <person name="Barry K.W."/>
            <person name="Haridas S."/>
            <person name="Chen C."/>
            <person name="Bauer D."/>
            <person name="Andreopoulos W."/>
            <person name="Pangilinan J."/>
            <person name="LaButti K."/>
            <person name="Riley R."/>
            <person name="Lipzen A."/>
            <person name="Clum A."/>
            <person name="Drula E."/>
            <person name="Henrissat B."/>
            <person name="Kohler A."/>
            <person name="Grigoriev I.V."/>
            <person name="Martin F.M."/>
            <person name="Hacquard S."/>
        </authorList>
    </citation>
    <scope>NUCLEOTIDE SEQUENCE</scope>
    <source>
        <strain evidence="8">FSSC 5 MPI-SDFR-AT-0091</strain>
    </source>
</reference>
<comment type="caution">
    <text evidence="8">The sequence shown here is derived from an EMBL/GenBank/DDBJ whole genome shotgun (WGS) entry which is preliminary data.</text>
</comment>
<comment type="similarity">
    <text evidence="2">Belongs to the KptA/TPT1 family.</text>
</comment>
<evidence type="ECO:0000256" key="7">
    <source>
        <dbReference type="SAM" id="MobiDB-lite"/>
    </source>
</evidence>
<keyword evidence="4" id="KW-0808">Transferase</keyword>
<dbReference type="EC" id="2.7.1.160" evidence="3"/>
<keyword evidence="5" id="KW-0520">NAD</keyword>
<dbReference type="Gene3D" id="1.10.10.970">
    <property type="entry name" value="RNA 2'-phosphotransferase, Tpt1/KptA family, N-terminal domain"/>
    <property type="match status" value="1"/>
</dbReference>
<dbReference type="PANTHER" id="PTHR12684">
    <property type="entry name" value="PUTATIVE PHOSPHOTRANSFERASE"/>
    <property type="match status" value="1"/>
</dbReference>
<dbReference type="OrthoDB" id="419694at2759"/>
<name>A0A9P9RB87_FUSSL</name>
<protein>
    <recommendedName>
        <fullName evidence="3">2'-phosphotransferase</fullName>
        <ecNumber evidence="3">2.7.1.160</ecNumber>
    </recommendedName>
</protein>
<dbReference type="PANTHER" id="PTHR12684:SF2">
    <property type="entry name" value="TRNA 2'-PHOSPHOTRANSFERASE 1"/>
    <property type="match status" value="1"/>
</dbReference>
<dbReference type="Gene3D" id="3.20.170.30">
    <property type="match status" value="1"/>
</dbReference>
<dbReference type="InterPro" id="IPR042080">
    <property type="entry name" value="RNA_2'-PTrans_N"/>
</dbReference>
<dbReference type="AlphaFoldDB" id="A0A9P9RB87"/>
<comment type="function">
    <text evidence="1">Catalyzes the last step of tRNA splicing, the transfer of the splice junction 2'-phosphate from ligated tRNA to NAD to produce ADP-ribose 1''-2'' cyclic phosphate.</text>
</comment>
<sequence>MLSFYTIKLKRLPSPVPLSGRIVFQTPRTHHTSLGHPSAINRLKTSLSIQPTAFTQRTGSMADNLREDAQDASLLELEEKAQSSASKGRGDRGRGKGRGGGGGGQGREVQVSKALSKLLRHQAGNAGIQLDDEGYAPLNSVLAWGPLRSLKVTLDDVQSVVASNDKQRFTLKPNPSTNPSLSTTSTSPEDYLIRANQGHSIKLESAALLAPITIEAGNVPDRVLHGTFFYFWPKIVETGGLKPMNRNHVHCSTGTPEEGVVSGMRKDAELVIEIDVEASLKEGVKWWMSDNSVLLTEGDEQGILSSKFFKLATGRTVDVGVLWQDGEHVADLPSGLKIRPPFNKGPRGGGRGGRGGRRGGS</sequence>